<evidence type="ECO:0000256" key="4">
    <source>
        <dbReference type="SAM" id="MobiDB-lite"/>
    </source>
</evidence>
<comment type="subcellular location">
    <subcellularLocation>
        <location evidence="1">Nucleus</location>
    </subcellularLocation>
</comment>
<keyword evidence="2" id="KW-0507">mRNA processing</keyword>
<evidence type="ECO:0000256" key="1">
    <source>
        <dbReference type="ARBA" id="ARBA00004123"/>
    </source>
</evidence>
<feature type="region of interest" description="Disordered" evidence="4">
    <location>
        <begin position="368"/>
        <end position="387"/>
    </location>
</feature>
<feature type="domain" description="Symplekin C-terminal" evidence="6">
    <location>
        <begin position="949"/>
        <end position="1129"/>
    </location>
</feature>
<protein>
    <recommendedName>
        <fullName evidence="8">Symplekin</fullName>
    </recommendedName>
</protein>
<evidence type="ECO:0000259" key="6">
    <source>
        <dbReference type="Pfam" id="PF12295"/>
    </source>
</evidence>
<dbReference type="EMBL" id="OC321607">
    <property type="protein sequence ID" value="CAD7410338.1"/>
    <property type="molecule type" value="Genomic_DNA"/>
</dbReference>
<feature type="region of interest" description="Disordered" evidence="4">
    <location>
        <begin position="1268"/>
        <end position="1289"/>
    </location>
</feature>
<name>A0A7R9D908_TIMCR</name>
<dbReference type="PANTHER" id="PTHR15245">
    <property type="entry name" value="SYMPLEKIN-RELATED"/>
    <property type="match status" value="1"/>
</dbReference>
<dbReference type="InterPro" id="IPR032460">
    <property type="entry name" value="Symplekin/Pta1_N"/>
</dbReference>
<sequence length="1289" mass="145964">MTHNDMDSRRSTAAQFFMEDNEELNTSYKKIVDWLNQATLAIDSTKTDLLRKVQEVIINKDDSLLDNFLDEVLGFQNDRNQDVRKFIVGFIEEAIKKDPDLLPKVITNLLMLLDDQSVQVQKRVIQAATNVYRSALGWLSRARSVSEEMEAAWNVMARIKVNIVNLVDSDNDGIRTHAVKFLECVVLLQTYPTADSMRRDNDFSLEDIPLTLKIARRRKLEEEATMVFELLVKFHGSQHVSSVNLMTCMGSLTLIAKMRPQFMGRVIAAMETLHTNLPPTLSKSQVSSVRKHLKMQLLNLLKHAASIDYHNNITTLLTDLGATHQEVMKSLPKTEEVRRRQKRLAAENAVIHAVAPKRARVEIPEEVMEDDNTSTEDSMSLSSPSMILPDRTKRQTDLVIDLTEQFIVERLNPELTTQLVMMSMPKLPDTMPPHFSAMYTPIAAAGTHGQIKHVARLMATQLSAAGLGPSGRPSKKLIATTKMYSMEDEDDQVASTKSSVLNVVSGMLEDDSLATKTTLLPAGTSVKPVKQRIKTLKLSEITRPLDVETTDRMLTGSIHRILRAEREAAFGGVSSIRHKMITTIASTFNKLVREEVLVYLLEDLKTRLDLGLAWLYEEYSYMQGFNRVPSFLKKDQSPDSGYNKLLCSLAQGLTDSKDKDFLLKRLYLEAPLITEEATDLLKHMCGDDSRAAMGLSLLQDLVIRRPPRQLTFLNALLEHTAHEHLEVRSKAIQCVVELYDRGDLRSIIEEYAIFYLSFLRLPQPPVLLFGPDRGRPNKSDSWSEDIVKACLYLYLALLPNNESLIHDKCASLYLYLALLPNNESHTRVSVLRLYIYIRAGLCFRLARVYVQTVADVKRIILRLLEQPVRGMGMDSPQLLTLVEECPKGAETLVTRVIHILTEKCELRSSKQTREFPGYYDRFTFTTASGPPSAQLVAQVRDLYQTRVSDVRFLIPVLNGLTKKEVIAALPKLIKLNPVVVKEVFNRLLGSHSDGMLHTSPLNPAELLIALHNIDPLKCELKTIIKATSLCFLDKQAYTQEVLAVVMQNLMEQNPLPTLLMRTVIQSLALNPRLIGFIMNILQRLILKQVWKQKKVWEGFIKCCQRTKPQSFQVLLQLPPAQLQDVFQNCPDLQQPLLAHVMGFTDNQFVLDIGVWQFVLDIGVWQFVLDSGVRQFVLNIGVRQFVLDIGVWQFVLDSGVRQFVLNIGFWQFVFHNPHKVSQSVVMNPVILFQRAHIPQSIMDVLTGNRRSSVEEYSGSMDIMSPTELTIDMKDEGEDSTRSEPAPPGMD</sequence>
<evidence type="ECO:0000313" key="7">
    <source>
        <dbReference type="EMBL" id="CAD7410338.1"/>
    </source>
</evidence>
<dbReference type="GO" id="GO:0006397">
    <property type="term" value="P:mRNA processing"/>
    <property type="evidence" value="ECO:0007669"/>
    <property type="project" value="UniProtKB-KW"/>
</dbReference>
<dbReference type="Gene3D" id="1.25.10.10">
    <property type="entry name" value="Leucine-rich Repeat Variant"/>
    <property type="match status" value="1"/>
</dbReference>
<accession>A0A7R9D908</accession>
<dbReference type="GO" id="GO:0005847">
    <property type="term" value="C:mRNA cleavage and polyadenylation specificity factor complex"/>
    <property type="evidence" value="ECO:0007669"/>
    <property type="project" value="TreeGrafter"/>
</dbReference>
<organism evidence="7">
    <name type="scientific">Timema cristinae</name>
    <name type="common">Walking stick</name>
    <dbReference type="NCBI Taxonomy" id="61476"/>
    <lineage>
        <taxon>Eukaryota</taxon>
        <taxon>Metazoa</taxon>
        <taxon>Ecdysozoa</taxon>
        <taxon>Arthropoda</taxon>
        <taxon>Hexapoda</taxon>
        <taxon>Insecta</taxon>
        <taxon>Pterygota</taxon>
        <taxon>Neoptera</taxon>
        <taxon>Polyneoptera</taxon>
        <taxon>Phasmatodea</taxon>
        <taxon>Timematodea</taxon>
        <taxon>Timematoidea</taxon>
        <taxon>Timematidae</taxon>
        <taxon>Timema</taxon>
    </lineage>
</organism>
<feature type="domain" description="Symplekin/Pta1 N-terminal" evidence="5">
    <location>
        <begin position="118"/>
        <end position="339"/>
    </location>
</feature>
<feature type="compositionally biased region" description="Basic and acidic residues" evidence="4">
    <location>
        <begin position="1269"/>
        <end position="1280"/>
    </location>
</feature>
<dbReference type="InterPro" id="IPR016024">
    <property type="entry name" value="ARM-type_fold"/>
</dbReference>
<evidence type="ECO:0000256" key="3">
    <source>
        <dbReference type="ARBA" id="ARBA00023242"/>
    </source>
</evidence>
<dbReference type="InterPro" id="IPR021850">
    <property type="entry name" value="Symplekin/Pta1"/>
</dbReference>
<gene>
    <name evidence="7" type="ORF">TCEB3V08_LOCUS10448</name>
</gene>
<proteinExistence type="predicted"/>
<dbReference type="InterPro" id="IPR022075">
    <property type="entry name" value="Symplekin_C"/>
</dbReference>
<dbReference type="Pfam" id="PF12295">
    <property type="entry name" value="Symplekin_C"/>
    <property type="match status" value="1"/>
</dbReference>
<feature type="compositionally biased region" description="Low complexity" evidence="4">
    <location>
        <begin position="375"/>
        <end position="387"/>
    </location>
</feature>
<evidence type="ECO:0000259" key="5">
    <source>
        <dbReference type="Pfam" id="PF11935"/>
    </source>
</evidence>
<dbReference type="InterPro" id="IPR011989">
    <property type="entry name" value="ARM-like"/>
</dbReference>
<dbReference type="SUPFAM" id="SSF48371">
    <property type="entry name" value="ARM repeat"/>
    <property type="match status" value="1"/>
</dbReference>
<dbReference type="Pfam" id="PF11935">
    <property type="entry name" value="SYMPK_PTA1_N"/>
    <property type="match status" value="1"/>
</dbReference>
<keyword evidence="3" id="KW-0539">Nucleus</keyword>
<evidence type="ECO:0000256" key="2">
    <source>
        <dbReference type="ARBA" id="ARBA00022664"/>
    </source>
</evidence>
<evidence type="ECO:0008006" key="8">
    <source>
        <dbReference type="Google" id="ProtNLM"/>
    </source>
</evidence>
<dbReference type="PANTHER" id="PTHR15245:SF20">
    <property type="entry name" value="SYMPLEKIN"/>
    <property type="match status" value="1"/>
</dbReference>
<reference evidence="7" key="1">
    <citation type="submission" date="2020-11" db="EMBL/GenBank/DDBJ databases">
        <authorList>
            <person name="Tran Van P."/>
        </authorList>
    </citation>
    <scope>NUCLEOTIDE SEQUENCE</scope>
</reference>